<evidence type="ECO:0000313" key="2">
    <source>
        <dbReference type="EMBL" id="MDG0813856.1"/>
    </source>
</evidence>
<feature type="compositionally biased region" description="Basic and acidic residues" evidence="1">
    <location>
        <begin position="210"/>
        <end position="221"/>
    </location>
</feature>
<evidence type="ECO:0000256" key="1">
    <source>
        <dbReference type="SAM" id="MobiDB-lite"/>
    </source>
</evidence>
<organism evidence="2 3">
    <name type="scientific">Cohnella rhizosphaerae</name>
    <dbReference type="NCBI Taxonomy" id="1457232"/>
    <lineage>
        <taxon>Bacteria</taxon>
        <taxon>Bacillati</taxon>
        <taxon>Bacillota</taxon>
        <taxon>Bacilli</taxon>
        <taxon>Bacillales</taxon>
        <taxon>Paenibacillaceae</taxon>
        <taxon>Cohnella</taxon>
    </lineage>
</organism>
<comment type="caution">
    <text evidence="2">The sequence shown here is derived from an EMBL/GenBank/DDBJ whole genome shotgun (WGS) entry which is preliminary data.</text>
</comment>
<name>A0A9X4L0E9_9BACL</name>
<dbReference type="Gene3D" id="2.60.120.260">
    <property type="entry name" value="Galactose-binding domain-like"/>
    <property type="match status" value="1"/>
</dbReference>
<feature type="region of interest" description="Disordered" evidence="1">
    <location>
        <begin position="79"/>
        <end position="102"/>
    </location>
</feature>
<dbReference type="EMBL" id="JAPDIA010000009">
    <property type="protein sequence ID" value="MDG0813856.1"/>
    <property type="molecule type" value="Genomic_DNA"/>
</dbReference>
<feature type="compositionally biased region" description="Basic and acidic residues" evidence="1">
    <location>
        <begin position="176"/>
        <end position="194"/>
    </location>
</feature>
<gene>
    <name evidence="2" type="ORF">OMP40_34680</name>
</gene>
<protein>
    <submittedName>
        <fullName evidence="2">Uncharacterized protein</fullName>
    </submittedName>
</protein>
<reference evidence="2" key="1">
    <citation type="submission" date="2022-10" db="EMBL/GenBank/DDBJ databases">
        <title>Comparative genomic analysis of Cohnella hashimotonis sp. nov., isolated from the International Space Station.</title>
        <authorList>
            <person name="Simpson A."/>
            <person name="Venkateswaran K."/>
        </authorList>
    </citation>
    <scope>NUCLEOTIDE SEQUENCE</scope>
    <source>
        <strain evidence="2">DSM 28161</strain>
    </source>
</reference>
<feature type="region of interest" description="Disordered" evidence="1">
    <location>
        <begin position="160"/>
        <end position="227"/>
    </location>
</feature>
<sequence length="227" mass="23087">MPNLRALESGDNGWTIAYKDGATDITAAVKSNAGYTVTGKLSPGATKTITVEVTPSGASNGSKRAFDLVAFWNPQDPTGRVRDVASGEATRDTAYGGTSASTASGTMAAGLIPVPVPAPQGLYEAENASLGGGAAAANNHTGYTGSGFVPFGTAGQSATFTVDGGAGGPEAAPDPLRQRADDSENAKPVRERNEAQAAVVPGRRSCGLEQMERAVRQDAPERGQQYG</sequence>
<accession>A0A9X4L0E9</accession>
<proteinExistence type="predicted"/>
<dbReference type="Proteomes" id="UP001153404">
    <property type="component" value="Unassembled WGS sequence"/>
</dbReference>
<keyword evidence="3" id="KW-1185">Reference proteome</keyword>
<evidence type="ECO:0000313" key="3">
    <source>
        <dbReference type="Proteomes" id="UP001153404"/>
    </source>
</evidence>
<feature type="compositionally biased region" description="Low complexity" evidence="1">
    <location>
        <begin position="93"/>
        <end position="102"/>
    </location>
</feature>
<dbReference type="RefSeq" id="WP_277538304.1">
    <property type="nucleotide sequence ID" value="NZ_JAPDIA010000009.1"/>
</dbReference>
<dbReference type="AlphaFoldDB" id="A0A9X4L0E9"/>
<feature type="compositionally biased region" description="Basic and acidic residues" evidence="1">
    <location>
        <begin position="79"/>
        <end position="91"/>
    </location>
</feature>